<dbReference type="EMBL" id="FWYB01000001">
    <property type="protein sequence ID" value="SMC59638.1"/>
    <property type="molecule type" value="Genomic_DNA"/>
</dbReference>
<feature type="transmembrane region" description="Helical" evidence="1">
    <location>
        <begin position="70"/>
        <end position="91"/>
    </location>
</feature>
<evidence type="ECO:0000313" key="2">
    <source>
        <dbReference type="EMBL" id="SMC59638.1"/>
    </source>
</evidence>
<feature type="transmembrane region" description="Helical" evidence="1">
    <location>
        <begin position="9"/>
        <end position="29"/>
    </location>
</feature>
<feature type="transmembrane region" description="Helical" evidence="1">
    <location>
        <begin position="35"/>
        <end position="58"/>
    </location>
</feature>
<keyword evidence="1" id="KW-1133">Transmembrane helix</keyword>
<evidence type="ECO:0000313" key="3">
    <source>
        <dbReference type="Proteomes" id="UP000192678"/>
    </source>
</evidence>
<protein>
    <recommendedName>
        <fullName evidence="4">Branched-chain amino acid:cation transporter, LIVCS family</fullName>
    </recommendedName>
</protein>
<accession>A0A1W2AH98</accession>
<sequence length="92" mass="10318">MTLTSNHKLVLIASLVSAVYFGLLFSNLLQYVNSVLVRVAVEMSAIPMVILQGVIIVYTLRWIFIQKNKVTIQILIPLIISITLVVSMFLVK</sequence>
<evidence type="ECO:0000256" key="1">
    <source>
        <dbReference type="SAM" id="Phobius"/>
    </source>
</evidence>
<keyword evidence="1" id="KW-0812">Transmembrane</keyword>
<reference evidence="2 3" key="1">
    <citation type="submission" date="2017-04" db="EMBL/GenBank/DDBJ databases">
        <authorList>
            <person name="Afonso C.L."/>
            <person name="Miller P.J."/>
            <person name="Scott M.A."/>
            <person name="Spackman E."/>
            <person name="Goraichik I."/>
            <person name="Dimitrov K.M."/>
            <person name="Suarez D.L."/>
            <person name="Swayne D.E."/>
        </authorList>
    </citation>
    <scope>NUCLEOTIDE SEQUENCE [LARGE SCALE GENOMIC DNA]</scope>
    <source>
        <strain evidence="2 3">DSM 19625</strain>
    </source>
</reference>
<gene>
    <name evidence="2" type="ORF">SAMN04488101_101576</name>
</gene>
<dbReference type="Proteomes" id="UP000192678">
    <property type="component" value="Unassembled WGS sequence"/>
</dbReference>
<dbReference type="OrthoDB" id="9978456at2"/>
<organism evidence="2 3">
    <name type="scientific">Pedobacter nyackensis</name>
    <dbReference type="NCBI Taxonomy" id="475255"/>
    <lineage>
        <taxon>Bacteria</taxon>
        <taxon>Pseudomonadati</taxon>
        <taxon>Bacteroidota</taxon>
        <taxon>Sphingobacteriia</taxon>
        <taxon>Sphingobacteriales</taxon>
        <taxon>Sphingobacteriaceae</taxon>
        <taxon>Pedobacter</taxon>
    </lineage>
</organism>
<dbReference type="RefSeq" id="WP_084287139.1">
    <property type="nucleotide sequence ID" value="NZ_FWYB01000001.1"/>
</dbReference>
<name>A0A1W2AH98_9SPHI</name>
<dbReference type="AlphaFoldDB" id="A0A1W2AH98"/>
<proteinExistence type="predicted"/>
<keyword evidence="3" id="KW-1185">Reference proteome</keyword>
<dbReference type="STRING" id="475255.SAMN04488101_101576"/>
<evidence type="ECO:0008006" key="4">
    <source>
        <dbReference type="Google" id="ProtNLM"/>
    </source>
</evidence>
<keyword evidence="1" id="KW-0472">Membrane</keyword>